<protein>
    <submittedName>
        <fullName evidence="2">Uncharacterized protein</fullName>
    </submittedName>
</protein>
<sequence>MHIRTCINYTYVLYIYERYRQEEPYREVLATERGTNQPTNSSGWIYIEGVSTSSPPPAAVAAAAVDQPTIQSVSPLLTKGVYNAAYRRSFVCSKRERSMQNRDRTRGSLSGHVRVSHNVESEEKSVSNASGEAATEPPETIRNADERCRLTHVFVKPTLPLRK</sequence>
<dbReference type="Proteomes" id="UP001607303">
    <property type="component" value="Unassembled WGS sequence"/>
</dbReference>
<evidence type="ECO:0000313" key="2">
    <source>
        <dbReference type="EMBL" id="KAL2725843.1"/>
    </source>
</evidence>
<gene>
    <name evidence="2" type="ORF">V1477_018281</name>
</gene>
<feature type="region of interest" description="Disordered" evidence="1">
    <location>
        <begin position="96"/>
        <end position="145"/>
    </location>
</feature>
<dbReference type="AlphaFoldDB" id="A0ABD2AZ05"/>
<comment type="caution">
    <text evidence="2">The sequence shown here is derived from an EMBL/GenBank/DDBJ whole genome shotgun (WGS) entry which is preliminary data.</text>
</comment>
<reference evidence="2 3" key="1">
    <citation type="journal article" date="2024" name="Ann. Entomol. Soc. Am.">
        <title>Genomic analyses of the southern and eastern yellowjacket wasps (Hymenoptera: Vespidae) reveal evolutionary signatures of social life.</title>
        <authorList>
            <person name="Catto M.A."/>
            <person name="Caine P.B."/>
            <person name="Orr S.E."/>
            <person name="Hunt B.G."/>
            <person name="Goodisman M.A.D."/>
        </authorList>
    </citation>
    <scope>NUCLEOTIDE SEQUENCE [LARGE SCALE GENOMIC DNA]</scope>
    <source>
        <strain evidence="2">232</strain>
        <tissue evidence="2">Head and thorax</tissue>
    </source>
</reference>
<accession>A0ABD2AZ05</accession>
<feature type="compositionally biased region" description="Basic and acidic residues" evidence="1">
    <location>
        <begin position="96"/>
        <end position="106"/>
    </location>
</feature>
<name>A0ABD2AZ05_VESMC</name>
<proteinExistence type="predicted"/>
<evidence type="ECO:0000313" key="3">
    <source>
        <dbReference type="Proteomes" id="UP001607303"/>
    </source>
</evidence>
<organism evidence="2 3">
    <name type="scientific">Vespula maculifrons</name>
    <name type="common">Eastern yellow jacket</name>
    <name type="synonym">Wasp</name>
    <dbReference type="NCBI Taxonomy" id="7453"/>
    <lineage>
        <taxon>Eukaryota</taxon>
        <taxon>Metazoa</taxon>
        <taxon>Ecdysozoa</taxon>
        <taxon>Arthropoda</taxon>
        <taxon>Hexapoda</taxon>
        <taxon>Insecta</taxon>
        <taxon>Pterygota</taxon>
        <taxon>Neoptera</taxon>
        <taxon>Endopterygota</taxon>
        <taxon>Hymenoptera</taxon>
        <taxon>Apocrita</taxon>
        <taxon>Aculeata</taxon>
        <taxon>Vespoidea</taxon>
        <taxon>Vespidae</taxon>
        <taxon>Vespinae</taxon>
        <taxon>Vespula</taxon>
    </lineage>
</organism>
<keyword evidence="3" id="KW-1185">Reference proteome</keyword>
<evidence type="ECO:0000256" key="1">
    <source>
        <dbReference type="SAM" id="MobiDB-lite"/>
    </source>
</evidence>
<dbReference type="EMBL" id="JAYRBN010000110">
    <property type="protein sequence ID" value="KAL2725843.1"/>
    <property type="molecule type" value="Genomic_DNA"/>
</dbReference>